<dbReference type="Proteomes" id="UP000433883">
    <property type="component" value="Unassembled WGS sequence"/>
</dbReference>
<proteinExistence type="inferred from homology"/>
<dbReference type="InterPro" id="IPR002642">
    <property type="entry name" value="LysoPLipase_cat_dom"/>
</dbReference>
<evidence type="ECO:0000256" key="3">
    <source>
        <dbReference type="ARBA" id="ARBA00022729"/>
    </source>
</evidence>
<feature type="domain" description="PLA2c" evidence="11">
    <location>
        <begin position="64"/>
        <end position="575"/>
    </location>
</feature>
<keyword evidence="5 8" id="KW-0442">Lipid degradation</keyword>
<name>A0A8H3VDU7_VENIN</name>
<reference evidence="12 13" key="1">
    <citation type="submission" date="2019-11" db="EMBL/GenBank/DDBJ databases">
        <title>Venturia inaequalis Genome Resource.</title>
        <authorList>
            <person name="Lichtner F.J."/>
        </authorList>
    </citation>
    <scope>NUCLEOTIDE SEQUENCE [LARGE SCALE GENOMIC DNA]</scope>
    <source>
        <strain evidence="12">Bline_iso_100314</strain>
    </source>
</reference>
<keyword evidence="4 8" id="KW-0378">Hydrolase</keyword>
<dbReference type="SMART" id="SM00022">
    <property type="entry name" value="PLAc"/>
    <property type="match status" value="1"/>
</dbReference>
<dbReference type="PROSITE" id="PS51210">
    <property type="entry name" value="PLA2C"/>
    <property type="match status" value="1"/>
</dbReference>
<sequence length="633" mass="69173">MKGSSSVHRFTLHSVGRVMMISPSYSELPWLRFLLILAFFATLTIAHPKAAKSAPAGYAPQQEGCPKGQMVRPADGLSPKEKSYIQQRKLRAQKSLAKWLKSVDNKFPECEMPTLAMASSGGGYRAMLLGAGFVQSFDARDSNSSLNGLYQSLSYHAALSGGAWLVSSIQGNGHERVSKLKVDLWDKFLPKNSLWPVNTAAAPEYPAIKADIQSKAKSGFAPTIADPWGRFLSYQLLKGDDGGVATTLSSISNSPSWKRFQNPFLIMTATSVNDITTAQCDPTHDTLQYEFSPYEFGSWDKGVAAFTSTEFLGSKVENGAATGSCYKGYDNLGYMIGTSSSKFQEDCGKSTLSLVAGPTLNPLVTATRNATESIKRENYAPFKNPFFKYPASSAVKDQEELYLVDGGQADQNNPVWPLLQPARGVDVILVNDNSADTDSNFPNGTEILETYRQAQRTGLIKMPFIPPVDEFVSKGLHQRATFFGCGDASKTTLIFLPNFNFTSFNSGVPSSQFEYSSEQMTSMIEAGGRVATQNGDKEWPKCLACGIVEKKIKLVALPVGCKESGSDLAKDRREIQKGRMVDPEGLDEFIVLPDLQDQNPLINTNLTLAPGRGLAKKEHLLLILGFQIPRVFK</sequence>
<evidence type="ECO:0000256" key="9">
    <source>
        <dbReference type="RuleBase" id="RU362103"/>
    </source>
</evidence>
<accession>A0A8H3VDU7</accession>
<dbReference type="Gene3D" id="3.40.1090.10">
    <property type="entry name" value="Cytosolic phospholipase A2 catalytic domain"/>
    <property type="match status" value="1"/>
</dbReference>
<dbReference type="GO" id="GO:0005783">
    <property type="term" value="C:endoplasmic reticulum"/>
    <property type="evidence" value="ECO:0007669"/>
    <property type="project" value="TreeGrafter"/>
</dbReference>
<evidence type="ECO:0000256" key="10">
    <source>
        <dbReference type="SAM" id="MobiDB-lite"/>
    </source>
</evidence>
<dbReference type="GO" id="GO:0005829">
    <property type="term" value="C:cytosol"/>
    <property type="evidence" value="ECO:0007669"/>
    <property type="project" value="TreeGrafter"/>
</dbReference>
<dbReference type="SUPFAM" id="SSF52151">
    <property type="entry name" value="FabD/lysophospholipase-like"/>
    <property type="match status" value="1"/>
</dbReference>
<gene>
    <name evidence="12" type="ORF">BLS_002978</name>
</gene>
<organism evidence="12 13">
    <name type="scientific">Venturia inaequalis</name>
    <name type="common">Apple scab fungus</name>
    <dbReference type="NCBI Taxonomy" id="5025"/>
    <lineage>
        <taxon>Eukaryota</taxon>
        <taxon>Fungi</taxon>
        <taxon>Dikarya</taxon>
        <taxon>Ascomycota</taxon>
        <taxon>Pezizomycotina</taxon>
        <taxon>Dothideomycetes</taxon>
        <taxon>Pleosporomycetidae</taxon>
        <taxon>Venturiales</taxon>
        <taxon>Venturiaceae</taxon>
        <taxon>Venturia</taxon>
    </lineage>
</organism>
<keyword evidence="7" id="KW-0325">Glycoprotein</keyword>
<dbReference type="GO" id="GO:0004622">
    <property type="term" value="F:phosphatidylcholine lysophospholipase activity"/>
    <property type="evidence" value="ECO:0007669"/>
    <property type="project" value="UniProtKB-EC"/>
</dbReference>
<evidence type="ECO:0000256" key="6">
    <source>
        <dbReference type="ARBA" id="ARBA00023098"/>
    </source>
</evidence>
<dbReference type="GO" id="GO:0046475">
    <property type="term" value="P:glycerophospholipid catabolic process"/>
    <property type="evidence" value="ECO:0007669"/>
    <property type="project" value="TreeGrafter"/>
</dbReference>
<dbReference type="EMBL" id="WNWQ01000002">
    <property type="protein sequence ID" value="KAE9985956.1"/>
    <property type="molecule type" value="Genomic_DNA"/>
</dbReference>
<keyword evidence="3" id="KW-0732">Signal</keyword>
<dbReference type="InterPro" id="IPR016035">
    <property type="entry name" value="Acyl_Trfase/lysoPLipase"/>
</dbReference>
<evidence type="ECO:0000259" key="11">
    <source>
        <dbReference type="PROSITE" id="PS51210"/>
    </source>
</evidence>
<dbReference type="GO" id="GO:0004623">
    <property type="term" value="F:phospholipase A2 activity"/>
    <property type="evidence" value="ECO:0007669"/>
    <property type="project" value="TreeGrafter"/>
</dbReference>
<protein>
    <recommendedName>
        <fullName evidence="2 9">Lysophospholipase</fullName>
        <ecNumber evidence="2 9">3.1.1.5</ecNumber>
    </recommendedName>
</protein>
<evidence type="ECO:0000313" key="12">
    <source>
        <dbReference type="EMBL" id="KAE9985956.1"/>
    </source>
</evidence>
<evidence type="ECO:0000256" key="1">
    <source>
        <dbReference type="ARBA" id="ARBA00008780"/>
    </source>
</evidence>
<comment type="similarity">
    <text evidence="1 9">Belongs to the lysophospholipase family.</text>
</comment>
<dbReference type="PANTHER" id="PTHR10728:SF33">
    <property type="entry name" value="LYSOPHOSPHOLIPASE 1-RELATED"/>
    <property type="match status" value="1"/>
</dbReference>
<feature type="region of interest" description="Disordered" evidence="10">
    <location>
        <begin position="56"/>
        <end position="83"/>
    </location>
</feature>
<evidence type="ECO:0000256" key="2">
    <source>
        <dbReference type="ARBA" id="ARBA00013274"/>
    </source>
</evidence>
<evidence type="ECO:0000256" key="7">
    <source>
        <dbReference type="ARBA" id="ARBA00023180"/>
    </source>
</evidence>
<evidence type="ECO:0000313" key="13">
    <source>
        <dbReference type="Proteomes" id="UP000433883"/>
    </source>
</evidence>
<dbReference type="Pfam" id="PF01735">
    <property type="entry name" value="PLA2_B"/>
    <property type="match status" value="1"/>
</dbReference>
<keyword evidence="6 8" id="KW-0443">Lipid metabolism</keyword>
<evidence type="ECO:0000256" key="5">
    <source>
        <dbReference type="ARBA" id="ARBA00022963"/>
    </source>
</evidence>
<dbReference type="PANTHER" id="PTHR10728">
    <property type="entry name" value="CYTOSOLIC PHOSPHOLIPASE A2"/>
    <property type="match status" value="1"/>
</dbReference>
<evidence type="ECO:0000256" key="4">
    <source>
        <dbReference type="ARBA" id="ARBA00022801"/>
    </source>
</evidence>
<evidence type="ECO:0000256" key="8">
    <source>
        <dbReference type="PROSITE-ProRule" id="PRU00555"/>
    </source>
</evidence>
<comment type="catalytic activity">
    <reaction evidence="9">
        <text>a 1-acyl-sn-glycero-3-phosphocholine + H2O = sn-glycerol 3-phosphocholine + a fatty acid + H(+)</text>
        <dbReference type="Rhea" id="RHEA:15177"/>
        <dbReference type="ChEBI" id="CHEBI:15377"/>
        <dbReference type="ChEBI" id="CHEBI:15378"/>
        <dbReference type="ChEBI" id="CHEBI:16870"/>
        <dbReference type="ChEBI" id="CHEBI:28868"/>
        <dbReference type="ChEBI" id="CHEBI:58168"/>
        <dbReference type="EC" id="3.1.1.5"/>
    </reaction>
</comment>
<dbReference type="AlphaFoldDB" id="A0A8H3VDU7"/>
<dbReference type="EC" id="3.1.1.5" evidence="2 9"/>
<comment type="caution">
    <text evidence="12">The sequence shown here is derived from an EMBL/GenBank/DDBJ whole genome shotgun (WGS) entry which is preliminary data.</text>
</comment>